<evidence type="ECO:0000313" key="1">
    <source>
        <dbReference type="EMBL" id="VDK82363.1"/>
    </source>
</evidence>
<dbReference type="Proteomes" id="UP000271889">
    <property type="component" value="Unassembled WGS sequence"/>
</dbReference>
<protein>
    <submittedName>
        <fullName evidence="1">Uncharacterized protein</fullName>
    </submittedName>
</protein>
<proteinExistence type="predicted"/>
<evidence type="ECO:0000313" key="2">
    <source>
        <dbReference type="Proteomes" id="UP000271889"/>
    </source>
</evidence>
<name>A0A3P6TGZ2_CYLGO</name>
<dbReference type="OrthoDB" id="1910803at2759"/>
<reference evidence="1 2" key="1">
    <citation type="submission" date="2018-11" db="EMBL/GenBank/DDBJ databases">
        <authorList>
            <consortium name="Pathogen Informatics"/>
        </authorList>
    </citation>
    <scope>NUCLEOTIDE SEQUENCE [LARGE SCALE GENOMIC DNA]</scope>
</reference>
<dbReference type="AlphaFoldDB" id="A0A3P6TGZ2"/>
<keyword evidence="2" id="KW-1185">Reference proteome</keyword>
<organism evidence="1 2">
    <name type="scientific">Cylicostephanus goldi</name>
    <name type="common">Nematode worm</name>
    <dbReference type="NCBI Taxonomy" id="71465"/>
    <lineage>
        <taxon>Eukaryota</taxon>
        <taxon>Metazoa</taxon>
        <taxon>Ecdysozoa</taxon>
        <taxon>Nematoda</taxon>
        <taxon>Chromadorea</taxon>
        <taxon>Rhabditida</taxon>
        <taxon>Rhabditina</taxon>
        <taxon>Rhabditomorpha</taxon>
        <taxon>Strongyloidea</taxon>
        <taxon>Strongylidae</taxon>
        <taxon>Cylicostephanus</taxon>
    </lineage>
</organism>
<dbReference type="EMBL" id="UYRV01028416">
    <property type="protein sequence ID" value="VDK82363.1"/>
    <property type="molecule type" value="Genomic_DNA"/>
</dbReference>
<accession>A0A3P6TGZ2</accession>
<sequence length="129" mass="14938">MNDTKLPAVVAITSRFGLFSIMDGILSQERLRKFIKDFHSHLLPVHLRSEELNIRSEQVHPRTRQKQSLRRLNLEMFHELMSNRGNLSKDLVVFFSGGVWHAPSATAMHIYHNVANYFSSSKDLIEFCV</sequence>
<gene>
    <name evidence="1" type="ORF">CGOC_LOCUS7960</name>
</gene>